<keyword evidence="1" id="KW-0749">Sporulation</keyword>
<dbReference type="Pfam" id="PF20439">
    <property type="entry name" value="SpoIVA_C"/>
    <property type="match status" value="1"/>
</dbReference>
<evidence type="ECO:0000256" key="1">
    <source>
        <dbReference type="PIRNR" id="PIRNR007466"/>
    </source>
</evidence>
<dbReference type="SUPFAM" id="SSF52540">
    <property type="entry name" value="P-loop containing nucleoside triphosphate hydrolases"/>
    <property type="match status" value="1"/>
</dbReference>
<dbReference type="GO" id="GO:0005524">
    <property type="term" value="F:ATP binding"/>
    <property type="evidence" value="ECO:0007669"/>
    <property type="project" value="UniProtKB-KW"/>
</dbReference>
<evidence type="ECO:0000259" key="3">
    <source>
        <dbReference type="Pfam" id="PF20438"/>
    </source>
</evidence>
<dbReference type="Pfam" id="PF09547">
    <property type="entry name" value="SpoIVA_ATPase"/>
    <property type="match status" value="1"/>
</dbReference>
<keyword evidence="6" id="KW-1185">Reference proteome</keyword>
<accession>A0A926D1Y2</accession>
<dbReference type="InterPro" id="IPR046840">
    <property type="entry name" value="SpoIVA_C"/>
</dbReference>
<dbReference type="GO" id="GO:0016887">
    <property type="term" value="F:ATP hydrolysis activity"/>
    <property type="evidence" value="ECO:0007669"/>
    <property type="project" value="InterPro"/>
</dbReference>
<feature type="domain" description="Stage IV sporulation protein A middle" evidence="3">
    <location>
        <begin position="239"/>
        <end position="416"/>
    </location>
</feature>
<evidence type="ECO:0000259" key="4">
    <source>
        <dbReference type="Pfam" id="PF20439"/>
    </source>
</evidence>
<proteinExistence type="predicted"/>
<dbReference type="AlphaFoldDB" id="A0A926D1Y2"/>
<dbReference type="GO" id="GO:0005737">
    <property type="term" value="C:cytoplasm"/>
    <property type="evidence" value="ECO:0007669"/>
    <property type="project" value="UniProtKB-SubCell"/>
</dbReference>
<name>A0A926D1Y2_9FIRM</name>
<comment type="caution">
    <text evidence="5">The sequence shown here is derived from an EMBL/GenBank/DDBJ whole genome shotgun (WGS) entry which is preliminary data.</text>
</comment>
<comment type="subcellular location">
    <subcellularLocation>
        <location evidence="1">Cytoplasm</location>
    </subcellularLocation>
</comment>
<organism evidence="5 6">
    <name type="scientific">Luoshenia tenuis</name>
    <dbReference type="NCBI Taxonomy" id="2763654"/>
    <lineage>
        <taxon>Bacteria</taxon>
        <taxon>Bacillati</taxon>
        <taxon>Bacillota</taxon>
        <taxon>Clostridia</taxon>
        <taxon>Christensenellales</taxon>
        <taxon>Christensenellaceae</taxon>
        <taxon>Luoshenia</taxon>
    </lineage>
</organism>
<dbReference type="PIRSF" id="PIRSF007466">
    <property type="entry name" value="SpoIVA"/>
    <property type="match status" value="1"/>
</dbReference>
<dbReference type="NCBIfam" id="TIGR02836">
    <property type="entry name" value="spore_IV_A"/>
    <property type="match status" value="1"/>
</dbReference>
<keyword evidence="1" id="KW-0378">Hydrolase</keyword>
<dbReference type="GO" id="GO:0030435">
    <property type="term" value="P:sporulation resulting in formation of a cellular spore"/>
    <property type="evidence" value="ECO:0007669"/>
    <property type="project" value="UniProtKB-KW"/>
</dbReference>
<dbReference type="Gene3D" id="3.40.50.300">
    <property type="entry name" value="P-loop containing nucleotide triphosphate hydrolases"/>
    <property type="match status" value="1"/>
</dbReference>
<gene>
    <name evidence="5" type="primary">spoIVA</name>
    <name evidence="5" type="ORF">H8699_05205</name>
</gene>
<dbReference type="CDD" id="cd00882">
    <property type="entry name" value="Ras_like_GTPase"/>
    <property type="match status" value="1"/>
</dbReference>
<dbReference type="InterPro" id="IPR014201">
    <property type="entry name" value="Spore_IV_A"/>
</dbReference>
<evidence type="ECO:0000313" key="6">
    <source>
        <dbReference type="Proteomes" id="UP000654279"/>
    </source>
</evidence>
<dbReference type="Proteomes" id="UP000654279">
    <property type="component" value="Unassembled WGS sequence"/>
</dbReference>
<dbReference type="EC" id="3.6.1.-" evidence="1"/>
<dbReference type="InterPro" id="IPR046841">
    <property type="entry name" value="SpoIVA_middle"/>
</dbReference>
<dbReference type="InterPro" id="IPR027417">
    <property type="entry name" value="P-loop_NTPase"/>
</dbReference>
<reference evidence="5" key="1">
    <citation type="submission" date="2020-08" db="EMBL/GenBank/DDBJ databases">
        <title>Genome public.</title>
        <authorList>
            <person name="Liu C."/>
            <person name="Sun Q."/>
        </authorList>
    </citation>
    <scope>NUCLEOTIDE SEQUENCE</scope>
    <source>
        <strain evidence="5">NSJ-44</strain>
    </source>
</reference>
<keyword evidence="1" id="KW-0067">ATP-binding</keyword>
<evidence type="ECO:0000313" key="5">
    <source>
        <dbReference type="EMBL" id="MBC8528825.1"/>
    </source>
</evidence>
<dbReference type="InterPro" id="IPR046842">
    <property type="entry name" value="SpoIVA_ATPase"/>
</dbReference>
<comment type="function">
    <text evidence="1">ATPase. Has a role at an early stage in the morphogenesis of the spore coat.</text>
</comment>
<comment type="catalytic activity">
    <reaction evidence="1">
        <text>ATP + H2O = ADP + phosphate + H(+)</text>
        <dbReference type="Rhea" id="RHEA:13065"/>
        <dbReference type="ChEBI" id="CHEBI:15377"/>
        <dbReference type="ChEBI" id="CHEBI:15378"/>
        <dbReference type="ChEBI" id="CHEBI:30616"/>
        <dbReference type="ChEBI" id="CHEBI:43474"/>
        <dbReference type="ChEBI" id="CHEBI:456216"/>
    </reaction>
</comment>
<feature type="domain" description="Sporulation stage IV protein A C-terminal" evidence="4">
    <location>
        <begin position="417"/>
        <end position="492"/>
    </location>
</feature>
<dbReference type="Pfam" id="PF20438">
    <property type="entry name" value="SpoIVA_middle"/>
    <property type="match status" value="1"/>
</dbReference>
<protein>
    <recommendedName>
        <fullName evidence="1">Stage IV sporulation protein A</fullName>
        <ecNumber evidence="1">3.6.1.-</ecNumber>
    </recommendedName>
    <alternativeName>
        <fullName evidence="1">Coat morphogenetic protein SpoIVA</fullName>
    </alternativeName>
</protein>
<dbReference type="RefSeq" id="WP_249284782.1">
    <property type="nucleotide sequence ID" value="NZ_JACRSO010000002.1"/>
</dbReference>
<keyword evidence="1" id="KW-0547">Nucleotide-binding</keyword>
<dbReference type="EMBL" id="JACRSO010000002">
    <property type="protein sequence ID" value="MBC8528825.1"/>
    <property type="molecule type" value="Genomic_DNA"/>
</dbReference>
<sequence>MEKFDLYSDIAQRTNGDIYIGLVGPVRTGKSTFIQKFMDLMVLPNVQDAYARERVIDEMPQSGAGRTIMTTQPHFVPNEAVAVEVQQGAVLKIRLVDCVGYLVRGALGYTEDGEERMVRTPWFEQDIPFKEAAEIGTRKVIADHSTIGMVITTDGSITDIPRPSYIEAEERVIAELKELGKPFVLVMNTIHPEEEETQKLAETLALKYDVPVKVLNVMQMTLDDILSILSDVLFEFPLTEIAFEIPRWIQVLSPEHELVAELLDTIRTTSEDMSRVRDYSQFLEAFSESERITGVEMGDINLGQGKVTLDVVTQPSLYYQVLSEECGFPVENEYCLFALLKQLAAAKQEYDRVAEAIRSVRETGYGLVSPTLEEMRLEEPEIVKQGGRFGVKLKASAPSLHMMRVDIETEVSPVVGTEKQSEELVKYLLSEFENDPQQIWHTNIFGKSLHELVKEGLSNKLARMPEDAQMKIAETLQRIINEGSGGLICILL</sequence>
<evidence type="ECO:0000259" key="2">
    <source>
        <dbReference type="Pfam" id="PF09547"/>
    </source>
</evidence>
<feature type="domain" description="Stage IV sporulation protein A ATPase" evidence="2">
    <location>
        <begin position="1"/>
        <end position="237"/>
    </location>
</feature>
<keyword evidence="1" id="KW-0963">Cytoplasm</keyword>